<reference evidence="1" key="1">
    <citation type="submission" date="2014-05" db="EMBL/GenBank/DDBJ databases">
        <title>Genome sequence of Mycobacterium aromaticivorans strain JS19b1T (= DSM 45407T).</title>
        <authorList>
            <person name="Kwak Y."/>
            <person name="Park G.-S."/>
            <person name="Li Q.X."/>
            <person name="Lee S.-E."/>
            <person name="Shin J.-H."/>
        </authorList>
    </citation>
    <scope>NUCLEOTIDE SEQUENCE [LARGE SCALE GENOMIC DNA]</scope>
    <source>
        <strain evidence="1">JS19b1</strain>
    </source>
</reference>
<dbReference type="EMBL" id="JALN02000003">
    <property type="protein sequence ID" value="KDE96751.1"/>
    <property type="molecule type" value="Genomic_DNA"/>
</dbReference>
<dbReference type="Proteomes" id="UP000022835">
    <property type="component" value="Unassembled WGS sequence"/>
</dbReference>
<evidence type="ECO:0000313" key="1">
    <source>
        <dbReference type="EMBL" id="KDE96751.1"/>
    </source>
</evidence>
<name>A0A064CAN9_9MYCO</name>
<protein>
    <submittedName>
        <fullName evidence="1">Uncharacterized protein</fullName>
    </submittedName>
</protein>
<proteinExistence type="predicted"/>
<keyword evidence="2" id="KW-1185">Reference proteome</keyword>
<gene>
    <name evidence="1" type="ORF">Y900_029350</name>
</gene>
<organism evidence="1 2">
    <name type="scientific">Mycolicibacterium aromaticivorans JS19b1 = JCM 16368</name>
    <dbReference type="NCBI Taxonomy" id="1440774"/>
    <lineage>
        <taxon>Bacteria</taxon>
        <taxon>Bacillati</taxon>
        <taxon>Actinomycetota</taxon>
        <taxon>Actinomycetes</taxon>
        <taxon>Mycobacteriales</taxon>
        <taxon>Mycobacteriaceae</taxon>
        <taxon>Mycolicibacterium</taxon>
    </lineage>
</organism>
<dbReference type="AlphaFoldDB" id="A0A064CAN9"/>
<evidence type="ECO:0000313" key="2">
    <source>
        <dbReference type="Proteomes" id="UP000022835"/>
    </source>
</evidence>
<sequence>MRRDLTGGQALRVQRQHDLVHAVQATLAFLDDLRLEGRCPIARHVKFDRAGGVGQHRLGAGAVADVARPRLGRVVFLIAEVLGHLLIERGLEDRLGQLLEQPVGPGQRQALLLGQSDQFDRSLLAFGLLSRLLLRHIVQCRHHGTFLAEHHSACQCRKHR</sequence>
<comment type="caution">
    <text evidence="1">The sequence shown here is derived from an EMBL/GenBank/DDBJ whole genome shotgun (WGS) entry which is preliminary data.</text>
</comment>
<accession>A0A064CAN9</accession>